<keyword evidence="1" id="KW-0645">Protease</keyword>
<proteinExistence type="predicted"/>
<dbReference type="KEGG" id="vg:80019628"/>
<keyword evidence="2" id="KW-1185">Reference proteome</keyword>
<evidence type="ECO:0000313" key="2">
    <source>
        <dbReference type="Proteomes" id="UP001059969"/>
    </source>
</evidence>
<dbReference type="SUPFAM" id="SSF55166">
    <property type="entry name" value="Hedgehog/DD-peptidase"/>
    <property type="match status" value="1"/>
</dbReference>
<dbReference type="RefSeq" id="YP_010755021.1">
    <property type="nucleotide sequence ID" value="NC_073467.1"/>
</dbReference>
<sequence length="231" mass="26606">METRELKHHPGIRMRSDAAIQLDKFEDDLGLITINRALVSVEAQRAVIRRWDIGGPANRPPNLYEPKRPPEASEHVQGIAFDTSHVTHCLRYAGAYGFYQRYSWDKPHFEFDPHRVRIRPHAESVKEIGIVEKLVWINGKWYALGWGKIKHLRDIAQYTDVKNVTGLPEVTLTDDRRLDAWSNLLDYYAIEPGVVNDDGYVRDPFTGTYPQGGAWSEERATRALLMQIARK</sequence>
<dbReference type="GO" id="GO:0006508">
    <property type="term" value="P:proteolysis"/>
    <property type="evidence" value="ECO:0007669"/>
    <property type="project" value="UniProtKB-KW"/>
</dbReference>
<dbReference type="EMBL" id="ON724010">
    <property type="protein sequence ID" value="UVF60421.1"/>
    <property type="molecule type" value="Genomic_DNA"/>
</dbReference>
<dbReference type="GO" id="GO:0008233">
    <property type="term" value="F:peptidase activity"/>
    <property type="evidence" value="ECO:0007669"/>
    <property type="project" value="UniProtKB-KW"/>
</dbReference>
<dbReference type="InterPro" id="IPR009045">
    <property type="entry name" value="Zn_M74/Hedgehog-like"/>
</dbReference>
<accession>A0A976U7J4</accession>
<gene>
    <name evidence="1" type="primary">13</name>
    <name evidence="1" type="ORF">SEA_PINEAPPLEPIZZA_13</name>
</gene>
<protein>
    <submittedName>
        <fullName evidence="1">Endolysin, protease M15 domain</fullName>
    </submittedName>
</protein>
<organism evidence="1 2">
    <name type="scientific">Microbacterium phage PineapplePizza</name>
    <dbReference type="NCBI Taxonomy" id="2927268"/>
    <lineage>
        <taxon>Viruses</taxon>
        <taxon>Duplodnaviria</taxon>
        <taxon>Heunggongvirae</taxon>
        <taxon>Uroviricota</taxon>
        <taxon>Caudoviricetes</taxon>
        <taxon>Amherstvirus</taxon>
        <taxon>Amherstvirus pineapplepizza</taxon>
    </lineage>
</organism>
<evidence type="ECO:0000313" key="1">
    <source>
        <dbReference type="EMBL" id="UVF60421.1"/>
    </source>
</evidence>
<name>A0A976U7J4_9CAUD</name>
<reference evidence="1" key="1">
    <citation type="submission" date="2022-06" db="EMBL/GenBank/DDBJ databases">
        <authorList>
            <person name="Butura J."/>
            <person name="LaBianca K."/>
            <person name="McKnight A."/>
            <person name="Pan K."/>
            <person name="Whelan S."/>
            <person name="Laramee A."/>
            <person name="Rocheleau J.M."/>
            <person name="Chien P."/>
            <person name="Garlena R.A."/>
            <person name="Russell D.A."/>
            <person name="Jacobs-Sera D."/>
            <person name="Hatfull G.F."/>
        </authorList>
    </citation>
    <scope>NUCLEOTIDE SEQUENCE</scope>
</reference>
<dbReference type="GeneID" id="80019628"/>
<dbReference type="Proteomes" id="UP001059969">
    <property type="component" value="Segment"/>
</dbReference>
<keyword evidence="1" id="KW-0378">Hydrolase</keyword>